<protein>
    <submittedName>
        <fullName evidence="4">Peptidoglycan DD-metalloendopeptidase family protein</fullName>
    </submittedName>
    <submittedName>
        <fullName evidence="3">YgeR protein</fullName>
        <ecNumber evidence="3">3.4.24.-</ecNumber>
    </submittedName>
</protein>
<evidence type="ECO:0000313" key="6">
    <source>
        <dbReference type="Proteomes" id="UP000829455"/>
    </source>
</evidence>
<dbReference type="GO" id="GO:0004222">
    <property type="term" value="F:metalloendopeptidase activity"/>
    <property type="evidence" value="ECO:0007669"/>
    <property type="project" value="TreeGrafter"/>
</dbReference>
<dbReference type="CDD" id="cd00118">
    <property type="entry name" value="LysM"/>
    <property type="match status" value="1"/>
</dbReference>
<dbReference type="PROSITE" id="PS51782">
    <property type="entry name" value="LYSM"/>
    <property type="match status" value="1"/>
</dbReference>
<dbReference type="InterPro" id="IPR018392">
    <property type="entry name" value="LysM"/>
</dbReference>
<keyword evidence="1" id="KW-0732">Signal</keyword>
<dbReference type="Gene3D" id="3.10.350.10">
    <property type="entry name" value="LysM domain"/>
    <property type="match status" value="1"/>
</dbReference>
<keyword evidence="6" id="KW-1185">Reference proteome</keyword>
<evidence type="ECO:0000259" key="2">
    <source>
        <dbReference type="PROSITE" id="PS51782"/>
    </source>
</evidence>
<dbReference type="PROSITE" id="PS51257">
    <property type="entry name" value="PROKAR_LIPOPROTEIN"/>
    <property type="match status" value="1"/>
</dbReference>
<evidence type="ECO:0000313" key="3">
    <source>
        <dbReference type="EMBL" id="EGQ77779.1"/>
    </source>
</evidence>
<dbReference type="EC" id="3.4.24.-" evidence="3"/>
<dbReference type="PANTHER" id="PTHR21666:SF270">
    <property type="entry name" value="MUREIN HYDROLASE ACTIVATOR ENVC"/>
    <property type="match status" value="1"/>
</dbReference>
<dbReference type="Pfam" id="PF01551">
    <property type="entry name" value="Peptidase_M23"/>
    <property type="match status" value="1"/>
</dbReference>
<feature type="domain" description="LysM" evidence="2">
    <location>
        <begin position="40"/>
        <end position="84"/>
    </location>
</feature>
<accession>A0AA36UKM2</accession>
<dbReference type="Proteomes" id="UP000004982">
    <property type="component" value="Unassembled WGS sequence"/>
</dbReference>
<dbReference type="EMBL" id="CP094241">
    <property type="protein sequence ID" value="UNV85486.1"/>
    <property type="molecule type" value="Genomic_DNA"/>
</dbReference>
<reference evidence="4 6" key="2">
    <citation type="submission" date="2022-03" db="EMBL/GenBank/DDBJ databases">
        <title>Genome sequencing of Neisseria macacae.</title>
        <authorList>
            <person name="Baek M.-G."/>
        </authorList>
    </citation>
    <scope>NUCLEOTIDE SEQUENCE [LARGE SCALE GENOMIC DNA]</scope>
    <source>
        <strain evidence="4 6">ATCC 33926</strain>
    </source>
</reference>
<dbReference type="Proteomes" id="UP000829455">
    <property type="component" value="Chromosome"/>
</dbReference>
<dbReference type="Gene3D" id="2.70.70.10">
    <property type="entry name" value="Glucose Permease (Domain IIA)"/>
    <property type="match status" value="1"/>
</dbReference>
<organism evidence="3 5">
    <name type="scientific">Neisseria macacae ATCC 33926</name>
    <dbReference type="NCBI Taxonomy" id="997348"/>
    <lineage>
        <taxon>Bacteria</taxon>
        <taxon>Pseudomonadati</taxon>
        <taxon>Pseudomonadota</taxon>
        <taxon>Betaproteobacteria</taxon>
        <taxon>Neisseriales</taxon>
        <taxon>Neisseriaceae</taxon>
        <taxon>Neisseria</taxon>
    </lineage>
</organism>
<reference evidence="3 5" key="1">
    <citation type="submission" date="2011-05" db="EMBL/GenBank/DDBJ databases">
        <authorList>
            <person name="Muzny D."/>
            <person name="Qin X."/>
            <person name="Deng J."/>
            <person name="Jiang H."/>
            <person name="Liu Y."/>
            <person name="Qu J."/>
            <person name="Song X.-Z."/>
            <person name="Zhang L."/>
            <person name="Thornton R."/>
            <person name="Coyle M."/>
            <person name="Francisco L."/>
            <person name="Jackson L."/>
            <person name="Javaid M."/>
            <person name="Korchina V."/>
            <person name="Kovar C."/>
            <person name="Mata R."/>
            <person name="Mathew T."/>
            <person name="Ngo R."/>
            <person name="Nguyen L."/>
            <person name="Nguyen N."/>
            <person name="Okwuonu G."/>
            <person name="Ongeri F."/>
            <person name="Pham C."/>
            <person name="Simmons D."/>
            <person name="Wilczek-Boney K."/>
            <person name="Hale W."/>
            <person name="Jakkamsetti A."/>
            <person name="Pham P."/>
            <person name="Ruth R."/>
            <person name="San Lucas F."/>
            <person name="Warren J."/>
            <person name="Zhang J."/>
            <person name="Zhao Z."/>
            <person name="Zhou C."/>
            <person name="Zhu D."/>
            <person name="Lee S."/>
            <person name="Bess C."/>
            <person name="Blankenburg K."/>
            <person name="Forbes L."/>
            <person name="Fu Q."/>
            <person name="Gubbala S."/>
            <person name="Hirani K."/>
            <person name="Jayaseelan J.C."/>
            <person name="Lara F."/>
            <person name="Munidasa M."/>
            <person name="Palculict T."/>
            <person name="Patil S."/>
            <person name="Pu L.-L."/>
            <person name="Saada N."/>
            <person name="Tang L."/>
            <person name="Weissenberger G."/>
            <person name="Zhu Y."/>
            <person name="Hemphill L."/>
            <person name="Shang Y."/>
            <person name="Youmans B."/>
            <person name="Ayvaz T."/>
            <person name="Ross M."/>
            <person name="Santibanez J."/>
            <person name="Aqrawi P."/>
            <person name="Gross S."/>
            <person name="Joshi V."/>
            <person name="Fowler G."/>
            <person name="Nazareth L."/>
            <person name="Reid J."/>
            <person name="Worley K."/>
            <person name="Petrosino J."/>
            <person name="Highlander S."/>
            <person name="Gibbs R."/>
        </authorList>
    </citation>
    <scope>NUCLEOTIDE SEQUENCE [LARGE SCALE GENOMIC DNA]</scope>
    <source>
        <strain evidence="3 5">ATCC 33926</strain>
    </source>
</reference>
<dbReference type="AlphaFoldDB" id="A0AA36UKM2"/>
<gene>
    <name evidence="3" type="primary">ygeR</name>
    <name evidence="3" type="ORF">HMPREF9418_0725</name>
    <name evidence="4" type="ORF">MON40_02920</name>
</gene>
<name>A0AA36UKM2_9NEIS</name>
<evidence type="ECO:0000313" key="5">
    <source>
        <dbReference type="Proteomes" id="UP000004982"/>
    </source>
</evidence>
<dbReference type="Pfam" id="PF01476">
    <property type="entry name" value="LysM"/>
    <property type="match status" value="1"/>
</dbReference>
<sequence length="232" mass="24728">MKTNHTLSFKTAILRLSALGLAFTLAACAGGPSTGPVPDGYYRVKPGDTLSQIAKRYGQNVNTLASWNNLNNASQIEVGQVLRVRKNVANRPRSGSTDISSARTVAPVNRLTLQWPVDNGKNSIIRGYDNATNKGIDIGGTLGQSVKSAAAGTVLYVGEEVRGYGKLILISHSDFSITAYAHNDTILVQKDQKVAAGQPIATMGNSDTDGVKLHFEVRMNGKAVDPMQYLPG</sequence>
<dbReference type="CDD" id="cd12797">
    <property type="entry name" value="M23_peptidase"/>
    <property type="match status" value="1"/>
</dbReference>
<evidence type="ECO:0000256" key="1">
    <source>
        <dbReference type="SAM" id="SignalP"/>
    </source>
</evidence>
<proteinExistence type="predicted"/>
<dbReference type="InterPro" id="IPR011055">
    <property type="entry name" value="Dup_hybrid_motif"/>
</dbReference>
<dbReference type="PANTHER" id="PTHR21666">
    <property type="entry name" value="PEPTIDASE-RELATED"/>
    <property type="match status" value="1"/>
</dbReference>
<dbReference type="InterPro" id="IPR036779">
    <property type="entry name" value="LysM_dom_sf"/>
</dbReference>
<dbReference type="InterPro" id="IPR050570">
    <property type="entry name" value="Cell_wall_metabolism_enzyme"/>
</dbReference>
<feature type="chain" id="PRO_5041416074" evidence="1">
    <location>
        <begin position="30"/>
        <end position="232"/>
    </location>
</feature>
<feature type="signal peptide" evidence="1">
    <location>
        <begin position="1"/>
        <end position="29"/>
    </location>
</feature>
<dbReference type="RefSeq" id="WP_003776960.1">
    <property type="nucleotide sequence ID" value="NZ_CP094241.1"/>
</dbReference>
<dbReference type="SUPFAM" id="SSF51261">
    <property type="entry name" value="Duplicated hybrid motif"/>
    <property type="match status" value="1"/>
</dbReference>
<dbReference type="InterPro" id="IPR016047">
    <property type="entry name" value="M23ase_b-sheet_dom"/>
</dbReference>
<dbReference type="SMART" id="SM00257">
    <property type="entry name" value="LysM"/>
    <property type="match status" value="1"/>
</dbReference>
<keyword evidence="3" id="KW-0378">Hydrolase</keyword>
<evidence type="ECO:0000313" key="4">
    <source>
        <dbReference type="EMBL" id="UNV85486.1"/>
    </source>
</evidence>
<dbReference type="EMBL" id="AFQE01000035">
    <property type="protein sequence ID" value="EGQ77779.1"/>
    <property type="molecule type" value="Genomic_DNA"/>
</dbReference>